<dbReference type="EMBL" id="KQ999864">
    <property type="protein sequence ID" value="KZV40800.1"/>
    <property type="molecule type" value="Genomic_DNA"/>
</dbReference>
<reference evidence="1 2" key="1">
    <citation type="journal article" date="2015" name="Proc. Natl. Acad. Sci. U.S.A.">
        <title>The resurrection genome of Boea hygrometrica: A blueprint for survival of dehydration.</title>
        <authorList>
            <person name="Xiao L."/>
            <person name="Yang G."/>
            <person name="Zhang L."/>
            <person name="Yang X."/>
            <person name="Zhao S."/>
            <person name="Ji Z."/>
            <person name="Zhou Q."/>
            <person name="Hu M."/>
            <person name="Wang Y."/>
            <person name="Chen M."/>
            <person name="Xu Y."/>
            <person name="Jin H."/>
            <person name="Xiao X."/>
            <person name="Hu G."/>
            <person name="Bao F."/>
            <person name="Hu Y."/>
            <person name="Wan P."/>
            <person name="Li L."/>
            <person name="Deng X."/>
            <person name="Kuang T."/>
            <person name="Xiang C."/>
            <person name="Zhu J.K."/>
            <person name="Oliver M.J."/>
            <person name="He Y."/>
        </authorList>
    </citation>
    <scope>NUCLEOTIDE SEQUENCE [LARGE SCALE GENOMIC DNA]</scope>
    <source>
        <strain evidence="2">cv. XS01</strain>
    </source>
</reference>
<dbReference type="Proteomes" id="UP000250235">
    <property type="component" value="Unassembled WGS sequence"/>
</dbReference>
<evidence type="ECO:0000313" key="1">
    <source>
        <dbReference type="EMBL" id="KZV40800.1"/>
    </source>
</evidence>
<keyword evidence="2" id="KW-1185">Reference proteome</keyword>
<organism evidence="1 2">
    <name type="scientific">Dorcoceras hygrometricum</name>
    <dbReference type="NCBI Taxonomy" id="472368"/>
    <lineage>
        <taxon>Eukaryota</taxon>
        <taxon>Viridiplantae</taxon>
        <taxon>Streptophyta</taxon>
        <taxon>Embryophyta</taxon>
        <taxon>Tracheophyta</taxon>
        <taxon>Spermatophyta</taxon>
        <taxon>Magnoliopsida</taxon>
        <taxon>eudicotyledons</taxon>
        <taxon>Gunneridae</taxon>
        <taxon>Pentapetalae</taxon>
        <taxon>asterids</taxon>
        <taxon>lamiids</taxon>
        <taxon>Lamiales</taxon>
        <taxon>Gesneriaceae</taxon>
        <taxon>Didymocarpoideae</taxon>
        <taxon>Trichosporeae</taxon>
        <taxon>Loxocarpinae</taxon>
        <taxon>Dorcoceras</taxon>
    </lineage>
</organism>
<name>A0A2Z7C829_9LAMI</name>
<sequence>MQFKCTRVSASWMTRVSRPKNNLDLCIECEQRGAPVGSADSWIVGRHHFEKPNLRNPYCSPWSISSDCRWYTTPIGARLVALSSPYKDASITTSFGDFGDLEEEREEATACYLFTFRSIGSSAQEVLSSFRSELFGTVVVVIVAQKLSVCYRVVIACLCSVLVHTAAQPQSGGGSSRGRSFPVQQQRLGEPQFRPFQQPGPSRFG</sequence>
<evidence type="ECO:0000313" key="2">
    <source>
        <dbReference type="Proteomes" id="UP000250235"/>
    </source>
</evidence>
<protein>
    <submittedName>
        <fullName evidence="1">Uncharacterized protein</fullName>
    </submittedName>
</protein>
<gene>
    <name evidence="1" type="ORF">F511_22241</name>
</gene>
<proteinExistence type="predicted"/>
<dbReference type="AlphaFoldDB" id="A0A2Z7C829"/>
<accession>A0A2Z7C829</accession>